<dbReference type="AlphaFoldDB" id="A0A182NHK5"/>
<evidence type="ECO:0000256" key="4">
    <source>
        <dbReference type="ARBA" id="ARBA00009038"/>
    </source>
</evidence>
<keyword evidence="10 12" id="KW-0472">Membrane</keyword>
<dbReference type="Pfam" id="PF23860">
    <property type="entry name" value="Ribophorin_II_3rd"/>
    <property type="match status" value="1"/>
</dbReference>
<organism evidence="17 18">
    <name type="scientific">Anopheles dirus</name>
    <dbReference type="NCBI Taxonomy" id="7168"/>
    <lineage>
        <taxon>Eukaryota</taxon>
        <taxon>Metazoa</taxon>
        <taxon>Ecdysozoa</taxon>
        <taxon>Arthropoda</taxon>
        <taxon>Hexapoda</taxon>
        <taxon>Insecta</taxon>
        <taxon>Pterygota</taxon>
        <taxon>Neoptera</taxon>
        <taxon>Endopterygota</taxon>
        <taxon>Diptera</taxon>
        <taxon>Nematocera</taxon>
        <taxon>Culicoidea</taxon>
        <taxon>Culicidae</taxon>
        <taxon>Anophelinae</taxon>
        <taxon>Anopheles</taxon>
    </lineage>
</organism>
<evidence type="ECO:0000256" key="1">
    <source>
        <dbReference type="ARBA" id="ARBA00002791"/>
    </source>
</evidence>
<dbReference type="EnsemblMetazoa" id="ADIR007128-RA">
    <property type="protein sequence ID" value="ADIR007128-PA"/>
    <property type="gene ID" value="ADIR007128"/>
</dbReference>
<dbReference type="UniPathway" id="UPA00378"/>
<evidence type="ECO:0000256" key="6">
    <source>
        <dbReference type="ARBA" id="ARBA00022692"/>
    </source>
</evidence>
<accession>A0A182NHK5</accession>
<dbReference type="Pfam" id="PF05817">
    <property type="entry name" value="Ribophorin_II"/>
    <property type="match status" value="1"/>
</dbReference>
<evidence type="ECO:0000259" key="15">
    <source>
        <dbReference type="Pfam" id="PF23861"/>
    </source>
</evidence>
<evidence type="ECO:0000256" key="8">
    <source>
        <dbReference type="ARBA" id="ARBA00022824"/>
    </source>
</evidence>
<dbReference type="STRING" id="7168.A0A182NHK5"/>
<dbReference type="VEuPathDB" id="VectorBase:ADIR007128"/>
<dbReference type="GO" id="GO:0008250">
    <property type="term" value="C:oligosaccharyltransferase complex"/>
    <property type="evidence" value="ECO:0007669"/>
    <property type="project" value="UniProtKB-UniRule"/>
</dbReference>
<keyword evidence="8 12" id="KW-0256">Endoplasmic reticulum</keyword>
<comment type="subunit">
    <text evidence="11">Component of the oligosaccharyltransferase (OST) complex. OST exists in two different complex forms which contain common core subunits RPN1, RPN2, OST48, OST4, DAD1 and TMEM258, either STT3A or STT3B as catalytic subunits, and form-specific accessory subunits. STT3A complex assembly occurs through the formation of 3 subcomplexes. Subcomplex 1 contains RPN1 and TMEM258, subcomplex 2 contains the STT3A-specific subunits STT3A, DC2/OSTC, and KCP2 as well as the core subunit OST4, and subcomplex 3 contains RPN2, DAD1, and OST48. The STT3A complex can form stable complexes with the Sec61 complex or with both the Sec61 and TRAP complexes. Interacts with DDI2. Interacts with TMEM35A/NACHO.</text>
</comment>
<feature type="domain" description="Ribophorin II N-terminal" evidence="13">
    <location>
        <begin position="95"/>
        <end position="332"/>
    </location>
</feature>
<dbReference type="InterPro" id="IPR055374">
    <property type="entry name" value="Ribophorin_II_3rd"/>
</dbReference>
<dbReference type="Pfam" id="PF23861">
    <property type="entry name" value="Ribophorin_II_2nd"/>
    <property type="match status" value="1"/>
</dbReference>
<keyword evidence="9 12" id="KW-1133">Transmembrane helix</keyword>
<feature type="transmembrane region" description="Helical" evidence="12">
    <location>
        <begin position="643"/>
        <end position="668"/>
    </location>
</feature>
<dbReference type="PANTHER" id="PTHR12640">
    <property type="entry name" value="RIBOPHORIN II"/>
    <property type="match status" value="1"/>
</dbReference>
<protein>
    <recommendedName>
        <fullName evidence="5 12">Dolichyl-diphosphooligosaccharide--protein glycosyltransferase subunit 2</fullName>
    </recommendedName>
    <alternativeName>
        <fullName evidence="12">Ribophorin-2</fullName>
    </alternativeName>
</protein>
<reference evidence="18" key="1">
    <citation type="submission" date="2013-03" db="EMBL/GenBank/DDBJ databases">
        <title>The Genome Sequence of Anopheles dirus WRAIR2.</title>
        <authorList>
            <consortium name="The Broad Institute Genomics Platform"/>
            <person name="Neafsey D.E."/>
            <person name="Walton C."/>
            <person name="Walker B."/>
            <person name="Young S.K."/>
            <person name="Zeng Q."/>
            <person name="Gargeya S."/>
            <person name="Fitzgerald M."/>
            <person name="Haas B."/>
            <person name="Abouelleil A."/>
            <person name="Allen A.W."/>
            <person name="Alvarado L."/>
            <person name="Arachchi H.M."/>
            <person name="Berlin A.M."/>
            <person name="Chapman S.B."/>
            <person name="Gainer-Dewar J."/>
            <person name="Goldberg J."/>
            <person name="Griggs A."/>
            <person name="Gujja S."/>
            <person name="Hansen M."/>
            <person name="Howarth C."/>
            <person name="Imamovic A."/>
            <person name="Ireland A."/>
            <person name="Larimer J."/>
            <person name="McCowan C."/>
            <person name="Murphy C."/>
            <person name="Pearson M."/>
            <person name="Poon T.W."/>
            <person name="Priest M."/>
            <person name="Roberts A."/>
            <person name="Saif S."/>
            <person name="Shea T."/>
            <person name="Sisk P."/>
            <person name="Sykes S."/>
            <person name="Wortman J."/>
            <person name="Nusbaum C."/>
            <person name="Birren B."/>
        </authorList>
    </citation>
    <scope>NUCLEOTIDE SEQUENCE [LARGE SCALE GENOMIC DNA]</scope>
    <source>
        <strain evidence="18">WRAIR2</strain>
    </source>
</reference>
<evidence type="ECO:0000256" key="7">
    <source>
        <dbReference type="ARBA" id="ARBA00022729"/>
    </source>
</evidence>
<dbReference type="Proteomes" id="UP000075884">
    <property type="component" value="Unassembled WGS sequence"/>
</dbReference>
<comment type="similarity">
    <text evidence="4 12">Belongs to the SWP1 family.</text>
</comment>
<feature type="domain" description="Ribophorin II second" evidence="15">
    <location>
        <begin position="340"/>
        <end position="437"/>
    </location>
</feature>
<evidence type="ECO:0000256" key="11">
    <source>
        <dbReference type="ARBA" id="ARBA00046750"/>
    </source>
</evidence>
<dbReference type="GO" id="GO:0006487">
    <property type="term" value="P:protein N-linked glycosylation"/>
    <property type="evidence" value="ECO:0007669"/>
    <property type="project" value="UniProtKB-UniRule"/>
</dbReference>
<proteinExistence type="inferred from homology"/>
<dbReference type="InterPro" id="IPR008814">
    <property type="entry name" value="Swp1"/>
</dbReference>
<feature type="transmembrane region" description="Helical" evidence="12">
    <location>
        <begin position="611"/>
        <end position="631"/>
    </location>
</feature>
<evidence type="ECO:0000256" key="9">
    <source>
        <dbReference type="ARBA" id="ARBA00022989"/>
    </source>
</evidence>
<dbReference type="Pfam" id="PF25147">
    <property type="entry name" value="Ribophorin_II_C"/>
    <property type="match status" value="1"/>
</dbReference>
<comment type="function">
    <text evidence="1 12">Subunit of the oligosaccharyl transferase (OST) complex that catalyzes the initial transfer of a defined glycan (Glc(3)Man(9)GlcNAc(2) in eukaryotes) from the lipid carrier dolichol-pyrophosphate to an asparagine residue within an Asn-X-Ser/Thr consensus motif in nascent polypeptide chains, the first step in protein N-glycosylation. N-glycosylation occurs cotranslationally and the complex associates with the Sec61 complex at the channel-forming translocon complex that mediates protein translocation across the endoplasmic reticulum (ER). All subunits are required for a maximal enzyme activity.</text>
</comment>
<evidence type="ECO:0000256" key="12">
    <source>
        <dbReference type="RuleBase" id="RU366029"/>
    </source>
</evidence>
<comment type="subcellular location">
    <subcellularLocation>
        <location evidence="2 12">Endoplasmic reticulum membrane</location>
        <topology evidence="2 12">Multi-pass membrane protein</topology>
    </subcellularLocation>
</comment>
<sequence>GRNCCVVIFAVTRPIRRRTKAKKKHWFSSDVVRAHHLILFALHCCFSDRINPASAPASSSISSMNPLGFLTLLALVAAGFAAAPPTTQRTVSSHLTAQDQDRFAKVFAEGLKSSDLQSLYYSSANVALPAGDVVSTCKRLFTLHAESKLNDFEKNFYLIGARKNFGCKEALPAKVETSVKTALAKDATTTQEIYYNLHSAKLAGLAVDEKVRTALGKNLQSVLKKDDSLNSLGHAFAVAVELGPAGAFAYDRIEEAFVQADEVDGRMLQFEGGLSITALIVNGGFKLATGLSKPAPVTAEQAVKFATYFLSRASVQTPKGVSVLLEALKLLASQKPIAPISVRLAGNGQLLPESPVLSVRVCDLLGKPLSPALAALSTTIVSRTSGEALVSKVNLVPSKDDATLYSYNLKSAAPSRGQYRVDVEAAPSYRQQLQVSVLGKVRVNSLEVGVGDTDSAASSVKRHTVAHPSKLATLLNADSQQKVLLKTVLVDDASGKPITVHQAFVMLRNQETHQEIIFVAETDSSKAYKFEMDVGARAADFGHKSGLYEVRLIVGDALLSNSFQWHLADVELKFAVSETKPSTVDAASASRKPLPEIVHQFRAPEKRPPRFVSDLFTALCIAPLVILFGLWMKLGVNVKNFPLSLGAVGFHLGLGAILVLFGIFWLRLNMFETIRYLIPLALITFICGNRMLRKIARGSGSEK</sequence>
<comment type="pathway">
    <text evidence="3 12">Protein modification; protein glycosylation.</text>
</comment>
<dbReference type="InterPro" id="IPR055373">
    <property type="entry name" value="Ribophorin_II_N"/>
</dbReference>
<reference evidence="17" key="2">
    <citation type="submission" date="2020-05" db="UniProtKB">
        <authorList>
            <consortium name="EnsemblMetazoa"/>
        </authorList>
    </citation>
    <scope>IDENTIFICATION</scope>
    <source>
        <strain evidence="17">WRAIR2</strain>
    </source>
</reference>
<keyword evidence="18" id="KW-1185">Reference proteome</keyword>
<evidence type="ECO:0000259" key="16">
    <source>
        <dbReference type="Pfam" id="PF25147"/>
    </source>
</evidence>
<dbReference type="InterPro" id="IPR056790">
    <property type="entry name" value="Ribophorin_II_C"/>
</dbReference>
<evidence type="ECO:0000259" key="13">
    <source>
        <dbReference type="Pfam" id="PF05817"/>
    </source>
</evidence>
<feature type="domain" description="Ribophorin II C-terminal" evidence="16">
    <location>
        <begin position="601"/>
        <end position="696"/>
    </location>
</feature>
<name>A0A182NHK5_9DIPT</name>
<dbReference type="PANTHER" id="PTHR12640:SF0">
    <property type="entry name" value="DOLICHYL-DIPHOSPHOOLIGOSACCHARIDE--PROTEIN GLYCOSYLTRANSFERASE SUBUNIT 2"/>
    <property type="match status" value="1"/>
</dbReference>
<feature type="transmembrane region" description="Helical" evidence="12">
    <location>
        <begin position="674"/>
        <end position="692"/>
    </location>
</feature>
<evidence type="ECO:0000256" key="5">
    <source>
        <dbReference type="ARBA" id="ARBA00017612"/>
    </source>
</evidence>
<keyword evidence="6 12" id="KW-0812">Transmembrane</keyword>
<evidence type="ECO:0000256" key="2">
    <source>
        <dbReference type="ARBA" id="ARBA00004477"/>
    </source>
</evidence>
<dbReference type="InterPro" id="IPR055375">
    <property type="entry name" value="Ribophorin_II_2nd"/>
</dbReference>
<keyword evidence="7" id="KW-0732">Signal</keyword>
<evidence type="ECO:0000313" key="18">
    <source>
        <dbReference type="Proteomes" id="UP000075884"/>
    </source>
</evidence>
<evidence type="ECO:0000259" key="14">
    <source>
        <dbReference type="Pfam" id="PF23860"/>
    </source>
</evidence>
<evidence type="ECO:0000313" key="17">
    <source>
        <dbReference type="EnsemblMetazoa" id="ADIR007128-PA"/>
    </source>
</evidence>
<evidence type="ECO:0000256" key="10">
    <source>
        <dbReference type="ARBA" id="ARBA00023136"/>
    </source>
</evidence>
<evidence type="ECO:0000256" key="3">
    <source>
        <dbReference type="ARBA" id="ARBA00004922"/>
    </source>
</evidence>
<feature type="domain" description="Ribophorin II third" evidence="14">
    <location>
        <begin position="445"/>
        <end position="572"/>
    </location>
</feature>